<evidence type="ECO:0000256" key="1">
    <source>
        <dbReference type="ARBA" id="ARBA00004141"/>
    </source>
</evidence>
<evidence type="ECO:0000256" key="7">
    <source>
        <dbReference type="SAM" id="Phobius"/>
    </source>
</evidence>
<dbReference type="AlphaFoldDB" id="A0AAV1QHJ1"/>
<feature type="transmembrane region" description="Helical" evidence="7">
    <location>
        <begin position="153"/>
        <end position="173"/>
    </location>
</feature>
<evidence type="ECO:0000259" key="8">
    <source>
        <dbReference type="PROSITE" id="PS51225"/>
    </source>
</evidence>
<gene>
    <name evidence="9" type="ORF">FSCOSCO3_A006080</name>
</gene>
<comment type="caution">
    <text evidence="9">The sequence shown here is derived from an EMBL/GenBank/DDBJ whole genome shotgun (WGS) entry which is preliminary data.</text>
</comment>
<accession>A0AAV1QHJ1</accession>
<organism evidence="9 10">
    <name type="scientific">Scomber scombrus</name>
    <name type="common">Atlantic mackerel</name>
    <name type="synonym">Scomber vernalis</name>
    <dbReference type="NCBI Taxonomy" id="13677"/>
    <lineage>
        <taxon>Eukaryota</taxon>
        <taxon>Metazoa</taxon>
        <taxon>Chordata</taxon>
        <taxon>Craniata</taxon>
        <taxon>Vertebrata</taxon>
        <taxon>Euteleostomi</taxon>
        <taxon>Actinopterygii</taxon>
        <taxon>Neopterygii</taxon>
        <taxon>Teleostei</taxon>
        <taxon>Neoteleostei</taxon>
        <taxon>Acanthomorphata</taxon>
        <taxon>Pelagiaria</taxon>
        <taxon>Scombriformes</taxon>
        <taxon>Scombridae</taxon>
        <taxon>Scomber</taxon>
    </lineage>
</organism>
<evidence type="ECO:0000256" key="4">
    <source>
        <dbReference type="ARBA" id="ARBA00023136"/>
    </source>
</evidence>
<dbReference type="GO" id="GO:0016020">
    <property type="term" value="C:membrane"/>
    <property type="evidence" value="ECO:0007669"/>
    <property type="project" value="UniProtKB-SubCell"/>
</dbReference>
<evidence type="ECO:0000256" key="6">
    <source>
        <dbReference type="SAM" id="MobiDB-lite"/>
    </source>
</evidence>
<evidence type="ECO:0000256" key="5">
    <source>
        <dbReference type="PROSITE-ProRule" id="PRU00581"/>
    </source>
</evidence>
<feature type="region of interest" description="Disordered" evidence="6">
    <location>
        <begin position="212"/>
        <end position="243"/>
    </location>
</feature>
<feature type="transmembrane region" description="Helical" evidence="7">
    <location>
        <begin position="115"/>
        <end position="141"/>
    </location>
</feature>
<reference evidence="9 10" key="1">
    <citation type="submission" date="2024-01" db="EMBL/GenBank/DDBJ databases">
        <authorList>
            <person name="Alioto T."/>
            <person name="Alioto T."/>
            <person name="Gomez Garrido J."/>
        </authorList>
    </citation>
    <scope>NUCLEOTIDE SEQUENCE [LARGE SCALE GENOMIC DNA]</scope>
</reference>
<dbReference type="PROSITE" id="PS51225">
    <property type="entry name" value="MARVEL"/>
    <property type="match status" value="1"/>
</dbReference>
<protein>
    <submittedName>
        <fullName evidence="9">CKLF-like MARVEL transmembrane domain-containing protein 6</fullName>
    </submittedName>
</protein>
<dbReference type="PANTHER" id="PTHR22776:SF25">
    <property type="entry name" value="CKLF-LIKE MARVEL TRANSMEMBRANE DOMAIN-CONTAINING PROTEIN 6"/>
    <property type="match status" value="1"/>
</dbReference>
<name>A0AAV1QHJ1_SCOSC</name>
<feature type="compositionally biased region" description="Polar residues" evidence="6">
    <location>
        <begin position="234"/>
        <end position="243"/>
    </location>
</feature>
<proteinExistence type="predicted"/>
<evidence type="ECO:0000256" key="2">
    <source>
        <dbReference type="ARBA" id="ARBA00022692"/>
    </source>
</evidence>
<dbReference type="Proteomes" id="UP001314229">
    <property type="component" value="Unassembled WGS sequence"/>
</dbReference>
<comment type="subcellular location">
    <subcellularLocation>
        <location evidence="1">Membrane</location>
        <topology evidence="1">Multi-pass membrane protein</topology>
    </subcellularLocation>
</comment>
<keyword evidence="3 7" id="KW-1133">Transmembrane helix</keyword>
<dbReference type="InterPro" id="IPR008253">
    <property type="entry name" value="Marvel"/>
</dbReference>
<evidence type="ECO:0000256" key="3">
    <source>
        <dbReference type="ARBA" id="ARBA00022989"/>
    </source>
</evidence>
<dbReference type="PANTHER" id="PTHR22776">
    <property type="entry name" value="MARVEL-CONTAINING POTENTIAL LIPID RAFT-ASSOCIATED PROTEIN"/>
    <property type="match status" value="1"/>
</dbReference>
<evidence type="ECO:0000313" key="10">
    <source>
        <dbReference type="Proteomes" id="UP001314229"/>
    </source>
</evidence>
<keyword evidence="4 5" id="KW-0472">Membrane</keyword>
<feature type="transmembrane region" description="Helical" evidence="7">
    <location>
        <begin position="185"/>
        <end position="204"/>
    </location>
</feature>
<dbReference type="Pfam" id="PF01284">
    <property type="entry name" value="MARVEL"/>
    <property type="match status" value="1"/>
</dbReference>
<feature type="domain" description="MARVEL" evidence="8">
    <location>
        <begin position="81"/>
        <end position="208"/>
    </location>
</feature>
<dbReference type="EMBL" id="CAWUFR010001137">
    <property type="protein sequence ID" value="CAK6982919.1"/>
    <property type="molecule type" value="Genomic_DNA"/>
</dbReference>
<keyword evidence="10" id="KW-1185">Reference proteome</keyword>
<dbReference type="InterPro" id="IPR050578">
    <property type="entry name" value="MARVEL-CKLF_proteins"/>
</dbReference>
<evidence type="ECO:0000313" key="9">
    <source>
        <dbReference type="EMBL" id="CAK6982919.1"/>
    </source>
</evidence>
<keyword evidence="2 5" id="KW-0812">Transmembrane</keyword>
<sequence length="243" mass="26820">MFSVALDRNKKKTPSLLDIKCGSYSEVRFAAETKSQTLSKKLFNFPAKWKRNTERFIMTEVYSPTTVSNPKSSIFLVPTDHLDMIRFIIKVLEVVLSLVAFIQEEVVTNCTSCSALYFFEFVSCTAFLFTLLLLVLLSTPLHKRVGIDCWPKLDCLYTGIIAVFFLISSIVFASDNSGTSLEKSAVAFGFMATVAFFVDFGLMVKKNGLPFKRGGKSEPSNGAPATAAPETEKLNTPNGAESV</sequence>